<protein>
    <recommendedName>
        <fullName evidence="4">2-amino-4-hydroxy-6-hydroxymethyldihydropteridine pyrophosphokinase</fullName>
        <ecNumber evidence="3">2.7.6.3</ecNumber>
    </recommendedName>
    <alternativeName>
        <fullName evidence="11">6-hydroxymethyl-7,8-dihydropterin pyrophosphokinase</fullName>
    </alternativeName>
    <alternativeName>
        <fullName evidence="12">7,8-dihydro-6-hydroxymethylpterin-pyrophosphokinase</fullName>
    </alternativeName>
</protein>
<accession>A0A094IN26</accession>
<reference evidence="14 15" key="1">
    <citation type="submission" date="2014-06" db="EMBL/GenBank/DDBJ databases">
        <title>Draft genome sequence of Idiomarina sp. MCCC 1A10513.</title>
        <authorList>
            <person name="Du J."/>
            <person name="Lai Q."/>
            <person name="Shao Z."/>
        </authorList>
    </citation>
    <scope>NUCLEOTIDE SEQUENCE [LARGE SCALE GENOMIC DNA]</scope>
    <source>
        <strain evidence="14 15">MCCC 1A10513</strain>
    </source>
</reference>
<evidence type="ECO:0000256" key="10">
    <source>
        <dbReference type="ARBA" id="ARBA00029409"/>
    </source>
</evidence>
<proteinExistence type="inferred from homology"/>
<evidence type="ECO:0000256" key="3">
    <source>
        <dbReference type="ARBA" id="ARBA00013253"/>
    </source>
</evidence>
<evidence type="ECO:0000256" key="6">
    <source>
        <dbReference type="ARBA" id="ARBA00022741"/>
    </source>
</evidence>
<dbReference type="CDD" id="cd00483">
    <property type="entry name" value="HPPK"/>
    <property type="match status" value="1"/>
</dbReference>
<evidence type="ECO:0000256" key="4">
    <source>
        <dbReference type="ARBA" id="ARBA00016218"/>
    </source>
</evidence>
<dbReference type="Pfam" id="PF01288">
    <property type="entry name" value="HPPK"/>
    <property type="match status" value="1"/>
</dbReference>
<dbReference type="GO" id="GO:0046656">
    <property type="term" value="P:folic acid biosynthetic process"/>
    <property type="evidence" value="ECO:0007669"/>
    <property type="project" value="UniProtKB-KW"/>
</dbReference>
<keyword evidence="15" id="KW-1185">Reference proteome</keyword>
<dbReference type="GO" id="GO:0005524">
    <property type="term" value="F:ATP binding"/>
    <property type="evidence" value="ECO:0007669"/>
    <property type="project" value="UniProtKB-KW"/>
</dbReference>
<dbReference type="Proteomes" id="UP000053718">
    <property type="component" value="Unassembled WGS sequence"/>
</dbReference>
<evidence type="ECO:0000256" key="2">
    <source>
        <dbReference type="ARBA" id="ARBA00005810"/>
    </source>
</evidence>
<sequence>MSTVYIALGANLGDPVATLQSLLEQLHQDQQLTAIRCSSFFRSKPMGPQDQPDYVNAVLSAQTDLAPLALLDYLQQLENSFGRVRNRRWGARTLDLDILLYGNQLLKHERLIVPHPGLAERDFVLLPLAEIAPDLSLPDGRRVSELLRAVDSHDLIKIT</sequence>
<dbReference type="InterPro" id="IPR000550">
    <property type="entry name" value="Hppk"/>
</dbReference>
<evidence type="ECO:0000256" key="7">
    <source>
        <dbReference type="ARBA" id="ARBA00022777"/>
    </source>
</evidence>
<dbReference type="PANTHER" id="PTHR43071:SF1">
    <property type="entry name" value="2-AMINO-4-HYDROXY-6-HYDROXYMETHYLDIHYDROPTERIDINE PYROPHOSPHOKINASE"/>
    <property type="match status" value="1"/>
</dbReference>
<dbReference type="eggNOG" id="COG0801">
    <property type="taxonomic scope" value="Bacteria"/>
</dbReference>
<dbReference type="GO" id="GO:0016301">
    <property type="term" value="F:kinase activity"/>
    <property type="evidence" value="ECO:0007669"/>
    <property type="project" value="UniProtKB-KW"/>
</dbReference>
<evidence type="ECO:0000259" key="13">
    <source>
        <dbReference type="PROSITE" id="PS00794"/>
    </source>
</evidence>
<dbReference type="EC" id="2.7.6.3" evidence="3"/>
<dbReference type="InterPro" id="IPR035907">
    <property type="entry name" value="Hppk_sf"/>
</dbReference>
<evidence type="ECO:0000313" key="14">
    <source>
        <dbReference type="EMBL" id="KFZ28522.1"/>
    </source>
</evidence>
<evidence type="ECO:0000256" key="8">
    <source>
        <dbReference type="ARBA" id="ARBA00022840"/>
    </source>
</evidence>
<gene>
    <name evidence="14" type="ORF">IDAT_09455</name>
</gene>
<name>A0A094IN26_9GAMM</name>
<evidence type="ECO:0000256" key="12">
    <source>
        <dbReference type="ARBA" id="ARBA00033413"/>
    </source>
</evidence>
<comment type="pathway">
    <text evidence="1">Cofactor biosynthesis; tetrahydrofolate biosynthesis; 2-amino-4-hydroxy-6-hydroxymethyl-7,8-dihydropteridine diphosphate from 7,8-dihydroneopterin triphosphate: step 4/4.</text>
</comment>
<dbReference type="AlphaFoldDB" id="A0A094IN26"/>
<keyword evidence="5" id="KW-0808">Transferase</keyword>
<evidence type="ECO:0000256" key="1">
    <source>
        <dbReference type="ARBA" id="ARBA00005051"/>
    </source>
</evidence>
<comment type="caution">
    <text evidence="14">The sequence shown here is derived from an EMBL/GenBank/DDBJ whole genome shotgun (WGS) entry which is preliminary data.</text>
</comment>
<evidence type="ECO:0000256" key="11">
    <source>
        <dbReference type="ARBA" id="ARBA00029766"/>
    </source>
</evidence>
<dbReference type="RefSeq" id="WP_034733085.1">
    <property type="nucleotide sequence ID" value="NZ_JPIN01000008.1"/>
</dbReference>
<dbReference type="OrthoDB" id="9808041at2"/>
<dbReference type="GO" id="GO:0046654">
    <property type="term" value="P:tetrahydrofolate biosynthetic process"/>
    <property type="evidence" value="ECO:0007669"/>
    <property type="project" value="UniProtKB-UniPathway"/>
</dbReference>
<evidence type="ECO:0000256" key="5">
    <source>
        <dbReference type="ARBA" id="ARBA00022679"/>
    </source>
</evidence>
<dbReference type="UniPathway" id="UPA00077">
    <property type="reaction ID" value="UER00155"/>
</dbReference>
<organism evidence="14 15">
    <name type="scientific">Pseudidiomarina atlantica</name>
    <dbReference type="NCBI Taxonomy" id="1517416"/>
    <lineage>
        <taxon>Bacteria</taxon>
        <taxon>Pseudomonadati</taxon>
        <taxon>Pseudomonadota</taxon>
        <taxon>Gammaproteobacteria</taxon>
        <taxon>Alteromonadales</taxon>
        <taxon>Idiomarinaceae</taxon>
        <taxon>Pseudidiomarina</taxon>
    </lineage>
</organism>
<dbReference type="PANTHER" id="PTHR43071">
    <property type="entry name" value="2-AMINO-4-HYDROXY-6-HYDROXYMETHYLDIHYDROPTERIDINE PYROPHOSPHOKINASE"/>
    <property type="match status" value="1"/>
</dbReference>
<keyword evidence="9" id="KW-0289">Folate biosynthesis</keyword>
<comment type="function">
    <text evidence="10">Catalyzes the transfer of pyrophosphate from adenosine triphosphate (ATP) to 6-hydroxymethyl-7,8-dihydropterin, an enzymatic step in folate biosynthesis pathway.</text>
</comment>
<dbReference type="GO" id="GO:0003848">
    <property type="term" value="F:2-amino-4-hydroxy-6-hydroxymethyldihydropteridine diphosphokinase activity"/>
    <property type="evidence" value="ECO:0007669"/>
    <property type="project" value="UniProtKB-EC"/>
</dbReference>
<comment type="similarity">
    <text evidence="2">Belongs to the HPPK family.</text>
</comment>
<dbReference type="PROSITE" id="PS00794">
    <property type="entry name" value="HPPK"/>
    <property type="match status" value="1"/>
</dbReference>
<dbReference type="Gene3D" id="3.30.70.560">
    <property type="entry name" value="7,8-Dihydro-6-hydroxymethylpterin-pyrophosphokinase HPPK"/>
    <property type="match status" value="1"/>
</dbReference>
<dbReference type="SUPFAM" id="SSF55083">
    <property type="entry name" value="6-hydroxymethyl-7,8-dihydropterin pyrophosphokinase, HPPK"/>
    <property type="match status" value="1"/>
</dbReference>
<keyword evidence="8" id="KW-0067">ATP-binding</keyword>
<dbReference type="STRING" id="1517416.IDAT_09455"/>
<dbReference type="NCBIfam" id="TIGR01498">
    <property type="entry name" value="folK"/>
    <property type="match status" value="1"/>
</dbReference>
<dbReference type="EMBL" id="JPIN01000008">
    <property type="protein sequence ID" value="KFZ28522.1"/>
    <property type="molecule type" value="Genomic_DNA"/>
</dbReference>
<evidence type="ECO:0000256" key="9">
    <source>
        <dbReference type="ARBA" id="ARBA00022909"/>
    </source>
</evidence>
<evidence type="ECO:0000313" key="15">
    <source>
        <dbReference type="Proteomes" id="UP000053718"/>
    </source>
</evidence>
<feature type="domain" description="7,8-dihydro-6-hydroxymethylpterin-pyrophosphokinase" evidence="13">
    <location>
        <begin position="88"/>
        <end position="99"/>
    </location>
</feature>
<keyword evidence="7 14" id="KW-0418">Kinase</keyword>
<keyword evidence="6" id="KW-0547">Nucleotide-binding</keyword>